<evidence type="ECO:0000313" key="4">
    <source>
        <dbReference type="EMBL" id="KAL0012904.1"/>
    </source>
</evidence>
<protein>
    <recommendedName>
        <fullName evidence="3">R13L1/DRL21-like LRR repeat region domain-containing protein</fullName>
    </recommendedName>
</protein>
<feature type="domain" description="R13L1/DRL21-like LRR repeat region" evidence="3">
    <location>
        <begin position="41"/>
        <end position="190"/>
    </location>
</feature>
<dbReference type="InterPro" id="IPR056789">
    <property type="entry name" value="LRR_R13L1-DRL21"/>
</dbReference>
<evidence type="ECO:0000256" key="1">
    <source>
        <dbReference type="SAM" id="MobiDB-lite"/>
    </source>
</evidence>
<evidence type="ECO:0000313" key="5">
    <source>
        <dbReference type="Proteomes" id="UP001459277"/>
    </source>
</evidence>
<dbReference type="SUPFAM" id="SSF52058">
    <property type="entry name" value="L domain-like"/>
    <property type="match status" value="1"/>
</dbReference>
<gene>
    <name evidence="4" type="ORF">SO802_008012</name>
</gene>
<dbReference type="PANTHER" id="PTHR47186:SF30">
    <property type="entry name" value="EF-HAND DOMAIN-CONTAINING PROTEIN"/>
    <property type="match status" value="1"/>
</dbReference>
<reference evidence="4 5" key="1">
    <citation type="submission" date="2024-01" db="EMBL/GenBank/DDBJ databases">
        <title>A telomere-to-telomere, gap-free genome of sweet tea (Lithocarpus litseifolius).</title>
        <authorList>
            <person name="Zhou J."/>
        </authorList>
    </citation>
    <scope>NUCLEOTIDE SEQUENCE [LARGE SCALE GENOMIC DNA]</scope>
    <source>
        <strain evidence="4">Zhou-2022a</strain>
        <tissue evidence="4">Leaf</tissue>
    </source>
</reference>
<feature type="region of interest" description="Disordered" evidence="1">
    <location>
        <begin position="92"/>
        <end position="119"/>
    </location>
</feature>
<dbReference type="EMBL" id="JAZDWU010000002">
    <property type="protein sequence ID" value="KAL0012904.1"/>
    <property type="molecule type" value="Genomic_DNA"/>
</dbReference>
<dbReference type="Gene3D" id="3.80.10.10">
    <property type="entry name" value="Ribonuclease Inhibitor"/>
    <property type="match status" value="1"/>
</dbReference>
<proteinExistence type="predicted"/>
<name>A0AAW2DRZ6_9ROSI</name>
<keyword evidence="2" id="KW-0812">Transmembrane</keyword>
<organism evidence="4 5">
    <name type="scientific">Lithocarpus litseifolius</name>
    <dbReference type="NCBI Taxonomy" id="425828"/>
    <lineage>
        <taxon>Eukaryota</taxon>
        <taxon>Viridiplantae</taxon>
        <taxon>Streptophyta</taxon>
        <taxon>Embryophyta</taxon>
        <taxon>Tracheophyta</taxon>
        <taxon>Spermatophyta</taxon>
        <taxon>Magnoliopsida</taxon>
        <taxon>eudicotyledons</taxon>
        <taxon>Gunneridae</taxon>
        <taxon>Pentapetalae</taxon>
        <taxon>rosids</taxon>
        <taxon>fabids</taxon>
        <taxon>Fagales</taxon>
        <taxon>Fagaceae</taxon>
        <taxon>Lithocarpus</taxon>
    </lineage>
</organism>
<keyword evidence="5" id="KW-1185">Reference proteome</keyword>
<comment type="caution">
    <text evidence="4">The sequence shown here is derived from an EMBL/GenBank/DDBJ whole genome shotgun (WGS) entry which is preliminary data.</text>
</comment>
<evidence type="ECO:0000256" key="2">
    <source>
        <dbReference type="SAM" id="Phobius"/>
    </source>
</evidence>
<dbReference type="Pfam" id="PF25019">
    <property type="entry name" value="LRR_R13L1-DRL21"/>
    <property type="match status" value="1"/>
</dbReference>
<dbReference type="PANTHER" id="PTHR47186">
    <property type="entry name" value="LEUCINE-RICH REPEAT-CONTAINING PROTEIN 57"/>
    <property type="match status" value="1"/>
</dbReference>
<sequence length="465" mass="53197">MGENDMGENDIKSFPRGIGRLTCLKTLSYFPVGKGEEICQLGELDHLNHIQGTLIIYGLKNVVDFGSIENTLKKKNHLRCLILSFNTLEEIHSESEKEEEEEEEEEEVEEETEEERRRKMEKDAAILNALEPPPCLKILAIGYYKGTTMYPNWMMSKLTYLKWLIIGKCPNLEQLPPLGKLPLLEELVIWEAPMIRKVGDEFLGIDELSESSKNSNNKDIIIFPNLKSLQFDFLKKWEEWTGMGGTIEEEEEKDNSANAFVTNNTPKIKIMPLLRSLKILRCGNLKSLPDYLRNTPLKELEINECPILEQRCERGIGDYWPYISYIPNIKIDDKYVQRDGQLPDNIDSELKPILFTLSINFYTKFIDATMLSDEAPLRIVNAACHGCQDEMKSTSDTHELETRQLVLCISVKSSVVCNWNGSVSVIHFEGYDCTDSLNIGLSMYLVVVLMDLSSIFAFGYITLDF</sequence>
<dbReference type="Proteomes" id="UP001459277">
    <property type="component" value="Unassembled WGS sequence"/>
</dbReference>
<evidence type="ECO:0000259" key="3">
    <source>
        <dbReference type="Pfam" id="PF25019"/>
    </source>
</evidence>
<accession>A0AAW2DRZ6</accession>
<dbReference type="AlphaFoldDB" id="A0AAW2DRZ6"/>
<keyword evidence="2" id="KW-0472">Membrane</keyword>
<feature type="transmembrane region" description="Helical" evidence="2">
    <location>
        <begin position="441"/>
        <end position="463"/>
    </location>
</feature>
<feature type="compositionally biased region" description="Acidic residues" evidence="1">
    <location>
        <begin position="96"/>
        <end position="113"/>
    </location>
</feature>
<dbReference type="InterPro" id="IPR032675">
    <property type="entry name" value="LRR_dom_sf"/>
</dbReference>
<keyword evidence="2" id="KW-1133">Transmembrane helix</keyword>